<dbReference type="Proteomes" id="UP000075714">
    <property type="component" value="Unassembled WGS sequence"/>
</dbReference>
<evidence type="ECO:0000313" key="3">
    <source>
        <dbReference type="Proteomes" id="UP000075714"/>
    </source>
</evidence>
<dbReference type="AlphaFoldDB" id="A0A150GER0"/>
<dbReference type="EMBL" id="LSYV01000030">
    <property type="protein sequence ID" value="KXZ48322.1"/>
    <property type="molecule type" value="Genomic_DNA"/>
</dbReference>
<evidence type="ECO:0000256" key="1">
    <source>
        <dbReference type="SAM" id="MobiDB-lite"/>
    </source>
</evidence>
<protein>
    <submittedName>
        <fullName evidence="2">Uncharacterized protein</fullName>
    </submittedName>
</protein>
<feature type="compositionally biased region" description="Low complexity" evidence="1">
    <location>
        <begin position="426"/>
        <end position="435"/>
    </location>
</feature>
<sequence length="448" mass="44982">MSRTRTAAGSTASLAIRTTIASVALLCTLWWPAGVRGECRLSLQLDAQETTLSLYASAALSNPLLTNAPLGAFATFDEGVPAGVSGSILAVNPELSSCPPASDRAAWLNSMAGFSLTSAPAQPLETFPTKHVGHTDMAALAKPPRWDFNLTGLSLTLASTGPISVSYSYDSADGGDSWDYTVSWRSSWASGGRTALVFEVPQLSITYQAAMAEPFEFYGLGYNGTANFTVNAYLVAKAWLDCPSSCGPGGRCGGSAGCVCECGWAAPPAPSPGSSTTTGPNPSAPNGGAAGFRITLAIEGLDPAALDASAAGKDALAAAVAAVASSSAPSQGALVGRVLSVASLPSADGGAAVVALRLLVPSPNGGAGAKATDPSPAAAQSAFDSLQSATLSLGLQRALRGGRSGLLAKAKVRAISGQLPAAASTTTTTVTAATQQRRRRSMRGVAGL</sequence>
<accession>A0A150GER0</accession>
<name>A0A150GER0_GONPE</name>
<comment type="caution">
    <text evidence="2">The sequence shown here is derived from an EMBL/GenBank/DDBJ whole genome shotgun (WGS) entry which is preliminary data.</text>
</comment>
<reference evidence="3" key="1">
    <citation type="journal article" date="2016" name="Nat. Commun.">
        <title>The Gonium pectorale genome demonstrates co-option of cell cycle regulation during the evolution of multicellularity.</title>
        <authorList>
            <person name="Hanschen E.R."/>
            <person name="Marriage T.N."/>
            <person name="Ferris P.J."/>
            <person name="Hamaji T."/>
            <person name="Toyoda A."/>
            <person name="Fujiyama A."/>
            <person name="Neme R."/>
            <person name="Noguchi H."/>
            <person name="Minakuchi Y."/>
            <person name="Suzuki M."/>
            <person name="Kawai-Toyooka H."/>
            <person name="Smith D.R."/>
            <person name="Sparks H."/>
            <person name="Anderson J."/>
            <person name="Bakaric R."/>
            <person name="Luria V."/>
            <person name="Karger A."/>
            <person name="Kirschner M.W."/>
            <person name="Durand P.M."/>
            <person name="Michod R.E."/>
            <person name="Nozaki H."/>
            <person name="Olson B.J."/>
        </authorList>
    </citation>
    <scope>NUCLEOTIDE SEQUENCE [LARGE SCALE GENOMIC DNA]</scope>
    <source>
        <strain evidence="3">NIES-2863</strain>
    </source>
</reference>
<feature type="region of interest" description="Disordered" evidence="1">
    <location>
        <begin position="426"/>
        <end position="448"/>
    </location>
</feature>
<keyword evidence="3" id="KW-1185">Reference proteome</keyword>
<proteinExistence type="predicted"/>
<evidence type="ECO:0000313" key="2">
    <source>
        <dbReference type="EMBL" id="KXZ48322.1"/>
    </source>
</evidence>
<organism evidence="2 3">
    <name type="scientific">Gonium pectorale</name>
    <name type="common">Green alga</name>
    <dbReference type="NCBI Taxonomy" id="33097"/>
    <lineage>
        <taxon>Eukaryota</taxon>
        <taxon>Viridiplantae</taxon>
        <taxon>Chlorophyta</taxon>
        <taxon>core chlorophytes</taxon>
        <taxon>Chlorophyceae</taxon>
        <taxon>CS clade</taxon>
        <taxon>Chlamydomonadales</taxon>
        <taxon>Volvocaceae</taxon>
        <taxon>Gonium</taxon>
    </lineage>
</organism>
<gene>
    <name evidence="2" type="ORF">GPECTOR_29g96</name>
</gene>